<name>A0A1G2KXW6_9BACT</name>
<dbReference type="Pfam" id="PF01471">
    <property type="entry name" value="PG_binding_1"/>
    <property type="match status" value="1"/>
</dbReference>
<protein>
    <recommendedName>
        <fullName evidence="2">Fibronectin type-III domain-containing protein</fullName>
    </recommendedName>
</protein>
<dbReference type="CDD" id="cd00063">
    <property type="entry name" value="FN3"/>
    <property type="match status" value="1"/>
</dbReference>
<reference evidence="3 4" key="1">
    <citation type="journal article" date="2016" name="Nat. Commun.">
        <title>Thousands of microbial genomes shed light on interconnected biogeochemical processes in an aquifer system.</title>
        <authorList>
            <person name="Anantharaman K."/>
            <person name="Brown C.T."/>
            <person name="Hug L.A."/>
            <person name="Sharon I."/>
            <person name="Castelle C.J."/>
            <person name="Probst A.J."/>
            <person name="Thomas B.C."/>
            <person name="Singh A."/>
            <person name="Wilkins M.J."/>
            <person name="Karaoz U."/>
            <person name="Brodie E.L."/>
            <person name="Williams K.H."/>
            <person name="Hubbard S.S."/>
            <person name="Banfield J.F."/>
        </authorList>
    </citation>
    <scope>NUCLEOTIDE SEQUENCE [LARGE SCALE GENOMIC DNA]</scope>
</reference>
<dbReference type="SMART" id="SM00060">
    <property type="entry name" value="FN3"/>
    <property type="match status" value="2"/>
</dbReference>
<dbReference type="SUPFAM" id="SSF49265">
    <property type="entry name" value="Fibronectin type III"/>
    <property type="match status" value="2"/>
</dbReference>
<evidence type="ECO:0000259" key="2">
    <source>
        <dbReference type="PROSITE" id="PS50853"/>
    </source>
</evidence>
<accession>A0A1G2KXW6</accession>
<dbReference type="Proteomes" id="UP000178510">
    <property type="component" value="Unassembled WGS sequence"/>
</dbReference>
<dbReference type="InterPro" id="IPR036116">
    <property type="entry name" value="FN3_sf"/>
</dbReference>
<dbReference type="InterPro" id="IPR013783">
    <property type="entry name" value="Ig-like_fold"/>
</dbReference>
<feature type="domain" description="Fibronectin type-III" evidence="2">
    <location>
        <begin position="329"/>
        <end position="420"/>
    </location>
</feature>
<evidence type="ECO:0000256" key="1">
    <source>
        <dbReference type="SAM" id="Coils"/>
    </source>
</evidence>
<dbReference type="EMBL" id="MHQM01000014">
    <property type="protein sequence ID" value="OHA04034.1"/>
    <property type="molecule type" value="Genomic_DNA"/>
</dbReference>
<dbReference type="AlphaFoldDB" id="A0A1G2KXW6"/>
<sequence length="673" mass="70449">MRKCIFIVFIVVIAIVAIPHAFVSAETLPLTASSTPADTQSLIAELQRLIVSLQAQIIELKAKLETTQQEVAVVKSEIQFTTFLAKGAQGDDIAQLQEILKQDPEVYPEGSITGFFGPATEAAVKRFQEKHHIEALGVIGPKTRAKLNELITQGAGKSGVIPSGLTNAAGIQRLGTTAATSSSVSASTTPVNAVGAIATTTPSIATTSPVNLCAKDAKYCASKEACVSANFFWYTVSCHTTPPPTYSCAASYNYCISPTECSAHGWYSCKNSCYPSLDACQGQTYVPPAQTAAVPAVPAQSVGQTGTTTVPAIPAQISTSTTDTIPPSIPANFTASATGYYSPVWLSWSKSSDNVGVVGYKLYRNDMLLSSAATSSTLATLSYTDSSITLGSNYTYAVAAYDAAENVSVQATTAVTTPSTPTTTSGNTTCSGLNLTFKNNKTSYVIGETVTYTYACTPSGSTSYVEIQVVKPDNTATTYNSASGNVSTNTLGFGTSNLVAGDYTLRACFTAGCSSVTASLPFAITTSTATPPAPSGLTANMASYSSPTSPVVDLTWTGNTNNVTEFRIFNHPQQTAWPTNYDRRGLESTGTATSDRILGTNIGLTTGSSGMYEFKMQACNSYGCSVDSNIATVAVGSVTATTTSDLNVNTTLLLANILQAFNEIFQKLHLLLK</sequence>
<organism evidence="3 4">
    <name type="scientific">Candidatus Sungbacteria bacterium RIFCSPHIGHO2_02_FULL_52_23</name>
    <dbReference type="NCBI Taxonomy" id="1802274"/>
    <lineage>
        <taxon>Bacteria</taxon>
        <taxon>Candidatus Sungiibacteriota</taxon>
    </lineage>
</organism>
<dbReference type="STRING" id="1802274.A3J58_03380"/>
<proteinExistence type="predicted"/>
<dbReference type="InterPro" id="IPR036366">
    <property type="entry name" value="PGBDSf"/>
</dbReference>
<evidence type="ECO:0000313" key="3">
    <source>
        <dbReference type="EMBL" id="OHA04034.1"/>
    </source>
</evidence>
<comment type="caution">
    <text evidence="3">The sequence shown here is derived from an EMBL/GenBank/DDBJ whole genome shotgun (WGS) entry which is preliminary data.</text>
</comment>
<dbReference type="Gene3D" id="2.60.40.10">
    <property type="entry name" value="Immunoglobulins"/>
    <property type="match status" value="2"/>
</dbReference>
<gene>
    <name evidence="3" type="ORF">A3J58_03380</name>
</gene>
<keyword evidence="1" id="KW-0175">Coiled coil</keyword>
<dbReference type="PROSITE" id="PS50853">
    <property type="entry name" value="FN3"/>
    <property type="match status" value="1"/>
</dbReference>
<dbReference type="Gene3D" id="1.10.101.10">
    <property type="entry name" value="PGBD-like superfamily/PGBD"/>
    <property type="match status" value="1"/>
</dbReference>
<dbReference type="SUPFAM" id="SSF47090">
    <property type="entry name" value="PGBD-like"/>
    <property type="match status" value="1"/>
</dbReference>
<feature type="coiled-coil region" evidence="1">
    <location>
        <begin position="43"/>
        <end position="77"/>
    </location>
</feature>
<evidence type="ECO:0000313" key="4">
    <source>
        <dbReference type="Proteomes" id="UP000178510"/>
    </source>
</evidence>
<dbReference type="InterPro" id="IPR036365">
    <property type="entry name" value="PGBD-like_sf"/>
</dbReference>
<dbReference type="InterPro" id="IPR003961">
    <property type="entry name" value="FN3_dom"/>
</dbReference>
<dbReference type="InterPro" id="IPR002477">
    <property type="entry name" value="Peptidoglycan-bd-like"/>
</dbReference>